<gene>
    <name evidence="4" type="ORF">I6E12_04200</name>
</gene>
<dbReference type="SUPFAM" id="SSF56925">
    <property type="entry name" value="OMPA-like"/>
    <property type="match status" value="1"/>
</dbReference>
<dbReference type="Gene3D" id="2.40.160.20">
    <property type="match status" value="1"/>
</dbReference>
<reference evidence="4 5" key="1">
    <citation type="submission" date="2020-12" db="EMBL/GenBank/DDBJ databases">
        <title>Whole genome sequences of gut porcine anaerobes.</title>
        <authorList>
            <person name="Kubasova T."/>
            <person name="Jahodarova E."/>
            <person name="Rychlik I."/>
        </authorList>
    </citation>
    <scope>NUCLEOTIDE SEQUENCE [LARGE SCALE GENOMIC DNA]</scope>
    <source>
        <strain evidence="4 5">An925</strain>
    </source>
</reference>
<dbReference type="RefSeq" id="WP_301637711.1">
    <property type="nucleotide sequence ID" value="NZ_JADYTN010000007.1"/>
</dbReference>
<comment type="caution">
    <text evidence="4">The sequence shown here is derived from an EMBL/GenBank/DDBJ whole genome shotgun (WGS) entry which is preliminary data.</text>
</comment>
<protein>
    <submittedName>
        <fullName evidence="4">PorT family protein</fullName>
    </submittedName>
</protein>
<evidence type="ECO:0000259" key="3">
    <source>
        <dbReference type="Pfam" id="PF13568"/>
    </source>
</evidence>
<feature type="compositionally biased region" description="Basic and acidic residues" evidence="1">
    <location>
        <begin position="116"/>
        <end position="139"/>
    </location>
</feature>
<keyword evidence="2" id="KW-1133">Transmembrane helix</keyword>
<evidence type="ECO:0000313" key="5">
    <source>
        <dbReference type="Proteomes" id="UP001200470"/>
    </source>
</evidence>
<proteinExistence type="predicted"/>
<evidence type="ECO:0000256" key="1">
    <source>
        <dbReference type="SAM" id="MobiDB-lite"/>
    </source>
</evidence>
<evidence type="ECO:0000313" key="4">
    <source>
        <dbReference type="EMBL" id="MCF2563312.1"/>
    </source>
</evidence>
<feature type="transmembrane region" description="Helical" evidence="2">
    <location>
        <begin position="49"/>
        <end position="68"/>
    </location>
</feature>
<organism evidence="4 5">
    <name type="scientific">Xylanibacter brevis</name>
    <dbReference type="NCBI Taxonomy" id="83231"/>
    <lineage>
        <taxon>Bacteria</taxon>
        <taxon>Pseudomonadati</taxon>
        <taxon>Bacteroidota</taxon>
        <taxon>Bacteroidia</taxon>
        <taxon>Bacteroidales</taxon>
        <taxon>Prevotellaceae</taxon>
        <taxon>Xylanibacter</taxon>
    </lineage>
</organism>
<dbReference type="InterPro" id="IPR025665">
    <property type="entry name" value="Beta-barrel_OMP_2"/>
</dbReference>
<feature type="domain" description="Outer membrane protein beta-barrel" evidence="3">
    <location>
        <begin position="274"/>
        <end position="399"/>
    </location>
</feature>
<evidence type="ECO:0000256" key="2">
    <source>
        <dbReference type="SAM" id="Phobius"/>
    </source>
</evidence>
<keyword evidence="2" id="KW-0812">Transmembrane</keyword>
<dbReference type="Pfam" id="PF13568">
    <property type="entry name" value="OMP_b-brl_2"/>
    <property type="match status" value="1"/>
</dbReference>
<sequence>MKEQWRKKLQDKMADYQQPAPLLSWDELEQVVAAQQRPAKKVVFYRQRWIAVAAVGILCVGVAVSLLWNPAHLNPQQSSIQTSVGTEKQGVQLSAKTEKQLLSDSQPLLASLSEQHSQKAERLPKESRRILTTDERVDVENTEQSSLAVAATDDTTAKAVTETTETIAATASNPTDEQTQPVTSKTNRLTLANVSGRERKASEYLSHTHGNDAYGDSQRLTAQAFFSNGFSNDGNKGGELVVYDAMPPADTQVFGAKGPDILRPIELASATPKEHYKHHFPLRFGVSMRYYINNRWSVEAGLSYTRLTADFTRESVHYVQQMEQKLHYVGIPLHVNYTLWNSRRLHFYAKAGGTVEKMVSGRRCATSNPDSESYPMSSEKVTIRPLQLSIDGGLGGEFMIDRQFSIYAEPTVNYHFDNGSKIPTYYQEHPFGFGLTMGLRFNWK</sequence>
<dbReference type="EMBL" id="JADYTN010000007">
    <property type="protein sequence ID" value="MCF2563312.1"/>
    <property type="molecule type" value="Genomic_DNA"/>
</dbReference>
<name>A0ABS9CG60_9BACT</name>
<dbReference type="InterPro" id="IPR011250">
    <property type="entry name" value="OMP/PagP_B-barrel"/>
</dbReference>
<keyword evidence="2" id="KW-0472">Membrane</keyword>
<dbReference type="Proteomes" id="UP001200470">
    <property type="component" value="Unassembled WGS sequence"/>
</dbReference>
<feature type="region of interest" description="Disordered" evidence="1">
    <location>
        <begin position="113"/>
        <end position="143"/>
    </location>
</feature>
<accession>A0ABS9CG60</accession>
<keyword evidence="5" id="KW-1185">Reference proteome</keyword>